<dbReference type="PANTHER" id="PTHR37265">
    <property type="entry name" value="OS01G0195300 PROTEIN"/>
    <property type="match status" value="1"/>
</dbReference>
<dbReference type="OrthoDB" id="1660894at2759"/>
<keyword evidence="2" id="KW-1185">Reference proteome</keyword>
<reference evidence="1 2" key="1">
    <citation type="journal article" date="2019" name="Plant Biotechnol. J.">
        <title>The red bayberry genome and genetic basis of sex determination.</title>
        <authorList>
            <person name="Jia H.M."/>
            <person name="Jia H.J."/>
            <person name="Cai Q.L."/>
            <person name="Wang Y."/>
            <person name="Zhao H.B."/>
            <person name="Yang W.F."/>
            <person name="Wang G.Y."/>
            <person name="Li Y.H."/>
            <person name="Zhan D.L."/>
            <person name="Shen Y.T."/>
            <person name="Niu Q.F."/>
            <person name="Chang L."/>
            <person name="Qiu J."/>
            <person name="Zhao L."/>
            <person name="Xie H.B."/>
            <person name="Fu W.Y."/>
            <person name="Jin J."/>
            <person name="Li X.W."/>
            <person name="Jiao Y."/>
            <person name="Zhou C.C."/>
            <person name="Tu T."/>
            <person name="Chai C.Y."/>
            <person name="Gao J.L."/>
            <person name="Fan L.J."/>
            <person name="van de Weg E."/>
            <person name="Wang J.Y."/>
            <person name="Gao Z.S."/>
        </authorList>
    </citation>
    <scope>NUCLEOTIDE SEQUENCE [LARGE SCALE GENOMIC DNA]</scope>
    <source>
        <tissue evidence="1">Leaves</tissue>
    </source>
</reference>
<protein>
    <submittedName>
        <fullName evidence="1">Uncharacterized protein</fullName>
    </submittedName>
</protein>
<name>A0A6A1W4H4_9ROSI</name>
<proteinExistence type="predicted"/>
<sequence length="184" mass="20338">MEKDSNFVKFEVTDGSLSSKLNELLKELDDDNELSSGFSIKEEMVEEVMQELYREIMYPNNLATLPANFLLSSPSSSLSSTSSQFTPVATNDGTGRDSCVMSVSIPASTVMTGIEYVGTMVKMGWPNNGCKGVAEEGGFNYEVGACEGFGENQLDDCDGGELDDEWLERLLNWDPPQLDEEHWF</sequence>
<evidence type="ECO:0000313" key="1">
    <source>
        <dbReference type="EMBL" id="KAB1219813.1"/>
    </source>
</evidence>
<evidence type="ECO:0000313" key="2">
    <source>
        <dbReference type="Proteomes" id="UP000516437"/>
    </source>
</evidence>
<gene>
    <name evidence="1" type="ORF">CJ030_MR3G009455</name>
</gene>
<dbReference type="Proteomes" id="UP000516437">
    <property type="component" value="Chromosome 3"/>
</dbReference>
<comment type="caution">
    <text evidence="1">The sequence shown here is derived from an EMBL/GenBank/DDBJ whole genome shotgun (WGS) entry which is preliminary data.</text>
</comment>
<dbReference type="AlphaFoldDB" id="A0A6A1W4H4"/>
<dbReference type="PANTHER" id="PTHR37265:SF8">
    <property type="match status" value="1"/>
</dbReference>
<accession>A0A6A1W4H4</accession>
<organism evidence="1 2">
    <name type="scientific">Morella rubra</name>
    <name type="common">Chinese bayberry</name>
    <dbReference type="NCBI Taxonomy" id="262757"/>
    <lineage>
        <taxon>Eukaryota</taxon>
        <taxon>Viridiplantae</taxon>
        <taxon>Streptophyta</taxon>
        <taxon>Embryophyta</taxon>
        <taxon>Tracheophyta</taxon>
        <taxon>Spermatophyta</taxon>
        <taxon>Magnoliopsida</taxon>
        <taxon>eudicotyledons</taxon>
        <taxon>Gunneridae</taxon>
        <taxon>Pentapetalae</taxon>
        <taxon>rosids</taxon>
        <taxon>fabids</taxon>
        <taxon>Fagales</taxon>
        <taxon>Myricaceae</taxon>
        <taxon>Morella</taxon>
    </lineage>
</organism>
<dbReference type="EMBL" id="RXIC02000021">
    <property type="protein sequence ID" value="KAB1219813.1"/>
    <property type="molecule type" value="Genomic_DNA"/>
</dbReference>